<dbReference type="EMBL" id="AWUE01022472">
    <property type="protein sequence ID" value="OMO57930.1"/>
    <property type="molecule type" value="Genomic_DNA"/>
</dbReference>
<evidence type="ECO:0000313" key="2">
    <source>
        <dbReference type="Proteomes" id="UP000187203"/>
    </source>
</evidence>
<accession>A0A1R3GIT9</accession>
<organism evidence="1 2">
    <name type="scientific">Corchorus olitorius</name>
    <dbReference type="NCBI Taxonomy" id="93759"/>
    <lineage>
        <taxon>Eukaryota</taxon>
        <taxon>Viridiplantae</taxon>
        <taxon>Streptophyta</taxon>
        <taxon>Embryophyta</taxon>
        <taxon>Tracheophyta</taxon>
        <taxon>Spermatophyta</taxon>
        <taxon>Magnoliopsida</taxon>
        <taxon>eudicotyledons</taxon>
        <taxon>Gunneridae</taxon>
        <taxon>Pentapetalae</taxon>
        <taxon>rosids</taxon>
        <taxon>malvids</taxon>
        <taxon>Malvales</taxon>
        <taxon>Malvaceae</taxon>
        <taxon>Grewioideae</taxon>
        <taxon>Apeibeae</taxon>
        <taxon>Corchorus</taxon>
    </lineage>
</organism>
<evidence type="ECO:0000313" key="1">
    <source>
        <dbReference type="EMBL" id="OMO57930.1"/>
    </source>
</evidence>
<dbReference type="AlphaFoldDB" id="A0A1R3GIT9"/>
<comment type="caution">
    <text evidence="1">The sequence shown here is derived from an EMBL/GenBank/DDBJ whole genome shotgun (WGS) entry which is preliminary data.</text>
</comment>
<reference evidence="2" key="1">
    <citation type="submission" date="2013-09" db="EMBL/GenBank/DDBJ databases">
        <title>Corchorus olitorius genome sequencing.</title>
        <authorList>
            <person name="Alam M."/>
            <person name="Haque M.S."/>
            <person name="Islam M.S."/>
            <person name="Emdad E.M."/>
            <person name="Islam M.M."/>
            <person name="Ahmed B."/>
            <person name="Halim A."/>
            <person name="Hossen Q.M.M."/>
            <person name="Hossain M.Z."/>
            <person name="Ahmed R."/>
            <person name="Khan M.M."/>
            <person name="Islam R."/>
            <person name="Rashid M.M."/>
            <person name="Khan S.A."/>
            <person name="Rahman M.S."/>
            <person name="Alam M."/>
            <person name="Yahiya A.S."/>
            <person name="Khan M.S."/>
            <person name="Azam M.S."/>
            <person name="Haque T."/>
            <person name="Lashkar M.Z.H."/>
            <person name="Akhand A.I."/>
            <person name="Morshed G."/>
            <person name="Roy S."/>
            <person name="Uddin K.S."/>
            <person name="Rabeya T."/>
            <person name="Hossain A.S."/>
            <person name="Chowdhury A."/>
            <person name="Snigdha A.R."/>
            <person name="Mortoza M.S."/>
            <person name="Matin S.A."/>
            <person name="Hoque S.M.E."/>
            <person name="Islam M.K."/>
            <person name="Roy D.K."/>
            <person name="Haider R."/>
            <person name="Moosa M.M."/>
            <person name="Elias S.M."/>
            <person name="Hasan A.M."/>
            <person name="Jahan S."/>
            <person name="Shafiuddin M."/>
            <person name="Mahmood N."/>
            <person name="Shommy N.S."/>
        </authorList>
    </citation>
    <scope>NUCLEOTIDE SEQUENCE [LARGE SCALE GENOMIC DNA]</scope>
    <source>
        <strain evidence="2">cv. O-4</strain>
    </source>
</reference>
<dbReference type="Proteomes" id="UP000187203">
    <property type="component" value="Unassembled WGS sequence"/>
</dbReference>
<keyword evidence="2" id="KW-1185">Reference proteome</keyword>
<name>A0A1R3GIT9_9ROSI</name>
<sequence length="33" mass="3526">MPHGIANPITQAKLFLRIVPALAFPGLPNEDPS</sequence>
<gene>
    <name evidence="1" type="ORF">COLO4_34975</name>
</gene>
<protein>
    <submittedName>
        <fullName evidence="1">Uncharacterized protein</fullName>
    </submittedName>
</protein>
<proteinExistence type="predicted"/>